<organism evidence="2">
    <name type="scientific">marine sediment metagenome</name>
    <dbReference type="NCBI Taxonomy" id="412755"/>
    <lineage>
        <taxon>unclassified sequences</taxon>
        <taxon>metagenomes</taxon>
        <taxon>ecological metagenomes</taxon>
    </lineage>
</organism>
<comment type="caution">
    <text evidence="2">The sequence shown here is derived from an EMBL/GenBank/DDBJ whole genome shotgun (WGS) entry which is preliminary data.</text>
</comment>
<dbReference type="InterPro" id="IPR019096">
    <property type="entry name" value="YopX_protein"/>
</dbReference>
<dbReference type="InterPro" id="IPR023385">
    <property type="entry name" value="YopX-like_C"/>
</dbReference>
<dbReference type="Gene3D" id="2.30.30.290">
    <property type="entry name" value="YopX-like domains"/>
    <property type="match status" value="1"/>
</dbReference>
<accession>A0A0F9HCG8</accession>
<dbReference type="Pfam" id="PF09643">
    <property type="entry name" value="YopX"/>
    <property type="match status" value="1"/>
</dbReference>
<evidence type="ECO:0000313" key="2">
    <source>
        <dbReference type="EMBL" id="KKL72782.1"/>
    </source>
</evidence>
<evidence type="ECO:0000259" key="1">
    <source>
        <dbReference type="Pfam" id="PF09643"/>
    </source>
</evidence>
<gene>
    <name evidence="2" type="ORF">LCGC14_2081450</name>
</gene>
<dbReference type="SUPFAM" id="SSF159006">
    <property type="entry name" value="YopX-like"/>
    <property type="match status" value="1"/>
</dbReference>
<name>A0A0F9HCG8_9ZZZZ</name>
<dbReference type="AlphaFoldDB" id="A0A0F9HCG8"/>
<protein>
    <recommendedName>
        <fullName evidence="1">YopX protein domain-containing protein</fullName>
    </recommendedName>
</protein>
<feature type="domain" description="YopX protein" evidence="1">
    <location>
        <begin position="36"/>
        <end position="115"/>
    </location>
</feature>
<sequence length="115" mass="13682">MEKRIIKFRIWLEKSKRMLYDSGLAFRGCNILQEKGTKVMQFTGLKDKNRKEVYEGDIVKSFNQMEKKEVIFVVEFDSGIFECSNDEELVNLRDLCLWNNCEIIGNKYENKELLK</sequence>
<dbReference type="EMBL" id="LAZR01025163">
    <property type="protein sequence ID" value="KKL72782.1"/>
    <property type="molecule type" value="Genomic_DNA"/>
</dbReference>
<proteinExistence type="predicted"/>
<reference evidence="2" key="1">
    <citation type="journal article" date="2015" name="Nature">
        <title>Complex archaea that bridge the gap between prokaryotes and eukaryotes.</title>
        <authorList>
            <person name="Spang A."/>
            <person name="Saw J.H."/>
            <person name="Jorgensen S.L."/>
            <person name="Zaremba-Niedzwiedzka K."/>
            <person name="Martijn J."/>
            <person name="Lind A.E."/>
            <person name="van Eijk R."/>
            <person name="Schleper C."/>
            <person name="Guy L."/>
            <person name="Ettema T.J."/>
        </authorList>
    </citation>
    <scope>NUCLEOTIDE SEQUENCE</scope>
</reference>